<protein>
    <submittedName>
        <fullName evidence="1">Uncharacterized protein</fullName>
    </submittedName>
</protein>
<feature type="non-terminal residue" evidence="1">
    <location>
        <position position="1"/>
    </location>
</feature>
<organism evidence="1 2">
    <name type="scientific">Chaenocephalus aceratus</name>
    <name type="common">Blackfin icefish</name>
    <name type="synonym">Chaenichthys aceratus</name>
    <dbReference type="NCBI Taxonomy" id="36190"/>
    <lineage>
        <taxon>Eukaryota</taxon>
        <taxon>Metazoa</taxon>
        <taxon>Chordata</taxon>
        <taxon>Craniata</taxon>
        <taxon>Vertebrata</taxon>
        <taxon>Euteleostomi</taxon>
        <taxon>Actinopterygii</taxon>
        <taxon>Neopterygii</taxon>
        <taxon>Teleostei</taxon>
        <taxon>Neoteleostei</taxon>
        <taxon>Acanthomorphata</taxon>
        <taxon>Eupercaria</taxon>
        <taxon>Perciformes</taxon>
        <taxon>Notothenioidei</taxon>
        <taxon>Channichthyidae</taxon>
        <taxon>Chaenocephalus</taxon>
    </lineage>
</organism>
<sequence length="84" mass="9049">EATSGGRALMARVDRTQELTWHTIHTRSPLGHTVHASLLLNPNTLTCHSVVAPPPNLSALLPQSVSMQDSTPRLLSSLFPTSKV</sequence>
<gene>
    <name evidence="1" type="ORF">KUCAC02_008395</name>
</gene>
<dbReference type="EMBL" id="CM043792">
    <property type="protein sequence ID" value="KAI4822870.1"/>
    <property type="molecule type" value="Genomic_DNA"/>
</dbReference>
<reference evidence="1" key="1">
    <citation type="submission" date="2022-05" db="EMBL/GenBank/DDBJ databases">
        <title>Chromosome-level genome of Chaenocephalus aceratus.</title>
        <authorList>
            <person name="Park H."/>
        </authorList>
    </citation>
    <scope>NUCLEOTIDE SEQUENCE</scope>
    <source>
        <strain evidence="1">KU_202001</strain>
    </source>
</reference>
<proteinExistence type="predicted"/>
<feature type="non-terminal residue" evidence="1">
    <location>
        <position position="84"/>
    </location>
</feature>
<comment type="caution">
    <text evidence="1">The sequence shown here is derived from an EMBL/GenBank/DDBJ whole genome shotgun (WGS) entry which is preliminary data.</text>
</comment>
<evidence type="ECO:0000313" key="1">
    <source>
        <dbReference type="EMBL" id="KAI4822870.1"/>
    </source>
</evidence>
<accession>A0ACB9X948</accession>
<name>A0ACB9X948_CHAAC</name>
<evidence type="ECO:0000313" key="2">
    <source>
        <dbReference type="Proteomes" id="UP001057452"/>
    </source>
</evidence>
<keyword evidence="2" id="KW-1185">Reference proteome</keyword>
<dbReference type="Proteomes" id="UP001057452">
    <property type="component" value="Chromosome 8"/>
</dbReference>